<name>A0A450XU26_9GAMM</name>
<accession>A0A450XU26</accession>
<proteinExistence type="predicted"/>
<sequence>MNMVIHLIGVHHSIQHNGGNFWAIPGLSALREQFQYYLVRTIREFRISVLAEELNEDVLAIFNASESMAASSARKAGISHVFCEPGLRLRSSLGFTKQLQGKHHVVRERLWYEKIMVHRSERVLFICGANHVSTFSRLVREKGHAVVILTPYYGRNFFQAFTSRQFCQSLCPHAGLSHEPQNLSDLLIIPH</sequence>
<evidence type="ECO:0000313" key="1">
    <source>
        <dbReference type="EMBL" id="VFK32773.1"/>
    </source>
</evidence>
<protein>
    <submittedName>
        <fullName evidence="1">Uncharacterized protein</fullName>
    </submittedName>
</protein>
<dbReference type="EMBL" id="CAADGH010000062">
    <property type="protein sequence ID" value="VFK76539.1"/>
    <property type="molecule type" value="Genomic_DNA"/>
</dbReference>
<evidence type="ECO:0000313" key="2">
    <source>
        <dbReference type="EMBL" id="VFK76539.1"/>
    </source>
</evidence>
<dbReference type="AlphaFoldDB" id="A0A450XU26"/>
<dbReference type="EMBL" id="CAADFQ010000036">
    <property type="protein sequence ID" value="VFK32773.1"/>
    <property type="molecule type" value="Genomic_DNA"/>
</dbReference>
<organism evidence="1">
    <name type="scientific">Candidatus Kentrum sp. MB</name>
    <dbReference type="NCBI Taxonomy" id="2138164"/>
    <lineage>
        <taxon>Bacteria</taxon>
        <taxon>Pseudomonadati</taxon>
        <taxon>Pseudomonadota</taxon>
        <taxon>Gammaproteobacteria</taxon>
        <taxon>Candidatus Kentrum</taxon>
    </lineage>
</organism>
<gene>
    <name evidence="2" type="ORF">BECKMB1821H_GA0114242_10624</name>
    <name evidence="1" type="ORF">BECKMB1821I_GA0114274_103617</name>
</gene>
<reference evidence="1" key="1">
    <citation type="submission" date="2019-02" db="EMBL/GenBank/DDBJ databases">
        <authorList>
            <person name="Gruber-Vodicka R. H."/>
            <person name="Seah K. B. B."/>
        </authorList>
    </citation>
    <scope>NUCLEOTIDE SEQUENCE</scope>
    <source>
        <strain evidence="2">BECK_BZ198</strain>
        <strain evidence="1">BECK_BZ199</strain>
    </source>
</reference>